<protein>
    <recommendedName>
        <fullName evidence="1">BioF2-like acetyltransferase domain-containing protein</fullName>
    </recommendedName>
</protein>
<dbReference type="RefSeq" id="WP_061331082.1">
    <property type="nucleotide sequence ID" value="NZ_LOCO01000002.1"/>
</dbReference>
<keyword evidence="3" id="KW-1185">Reference proteome</keyword>
<accession>A0A137SH64</accession>
<proteinExistence type="predicted"/>
<dbReference type="PATRIC" id="fig|1306954.6.peg.1604"/>
<comment type="caution">
    <text evidence="2">The sequence shown here is derived from an EMBL/GenBank/DDBJ whole genome shotgun (WGS) entry which is preliminary data.</text>
</comment>
<dbReference type="Proteomes" id="UP000070282">
    <property type="component" value="Unassembled WGS sequence"/>
</dbReference>
<dbReference type="Pfam" id="PF13480">
    <property type="entry name" value="Acetyltransf_6"/>
    <property type="match status" value="1"/>
</dbReference>
<feature type="domain" description="BioF2-like acetyltransferase" evidence="1">
    <location>
        <begin position="209"/>
        <end position="328"/>
    </location>
</feature>
<dbReference type="InterPro" id="IPR016181">
    <property type="entry name" value="Acyl_CoA_acyltransferase"/>
</dbReference>
<organism evidence="2 3">
    <name type="scientific">Marinobacter excellens LAMA 842</name>
    <dbReference type="NCBI Taxonomy" id="1306954"/>
    <lineage>
        <taxon>Bacteria</taxon>
        <taxon>Pseudomonadati</taxon>
        <taxon>Pseudomonadota</taxon>
        <taxon>Gammaproteobacteria</taxon>
        <taxon>Pseudomonadales</taxon>
        <taxon>Marinobacteraceae</taxon>
        <taxon>Marinobacter</taxon>
    </lineage>
</organism>
<evidence type="ECO:0000259" key="1">
    <source>
        <dbReference type="Pfam" id="PF13480"/>
    </source>
</evidence>
<dbReference type="InterPro" id="IPR038740">
    <property type="entry name" value="BioF2-like_GNAT_dom"/>
</dbReference>
<reference evidence="3" key="1">
    <citation type="submission" date="2015-12" db="EMBL/GenBank/DDBJ databases">
        <authorList>
            <person name="Lima A."/>
            <person name="Farahani Zayas N."/>
            <person name="Castro Da Silva M.A."/>
            <person name="Cabral A."/>
            <person name="Pessatti M.L."/>
        </authorList>
    </citation>
    <scope>NUCLEOTIDE SEQUENCE [LARGE SCALE GENOMIC DNA]</scope>
    <source>
        <strain evidence="3">LAMA 842</strain>
    </source>
</reference>
<dbReference type="AlphaFoldDB" id="A0A137SH64"/>
<dbReference type="EMBL" id="LOCO01000002">
    <property type="protein sequence ID" value="KXO11778.1"/>
    <property type="molecule type" value="Genomic_DNA"/>
</dbReference>
<evidence type="ECO:0000313" key="3">
    <source>
        <dbReference type="Proteomes" id="UP000070282"/>
    </source>
</evidence>
<name>A0A137SH64_9GAMM</name>
<gene>
    <name evidence="2" type="ORF">J122_653</name>
</gene>
<dbReference type="SUPFAM" id="SSF55729">
    <property type="entry name" value="Acyl-CoA N-acyltransferases (Nat)"/>
    <property type="match status" value="1"/>
</dbReference>
<sequence length="373" mass="42430">MTFTVRRLSEDELFGLKTSWGELLGRSDADPLFMSWAWQVSWWETWSQALELELLLLGVYSESDELVGLAPLYLKSVRTPVGWRVRRLHVIGNAWKLGPTVRTEYVGLIVDRTHQKPVMKRLADCLAGFAWDEMIVADASPRSMNLLEPALSESMDIARLVRSEAEGVLVPVESGYRRWLERLGKNTRLKAFNRRAVFESEVAGEYVPWDDPESFLQELNQFHRERWGKPCFDRHAVRFHLAFLSRLGNGQLARLSALTAKGQVVSVLYDVQAGNRVYNLQAGFMESFHPKLSLGTLHLGYAIEAAFNDDTVIGYDLLAGSGKNTFYKSRFQGEQVVFTTVEYVRSPVLKLAYGARACLPQQLVSSVNRFFRL</sequence>
<evidence type="ECO:0000313" key="2">
    <source>
        <dbReference type="EMBL" id="KXO11778.1"/>
    </source>
</evidence>